<dbReference type="RefSeq" id="WP_117739256.1">
    <property type="nucleotide sequence ID" value="NZ_QRUH01000012.1"/>
</dbReference>
<dbReference type="Proteomes" id="UP000261222">
    <property type="component" value="Unassembled WGS sequence"/>
</dbReference>
<evidence type="ECO:0000313" key="2">
    <source>
        <dbReference type="EMBL" id="RGR47039.1"/>
    </source>
</evidence>
<evidence type="ECO:0000313" key="4">
    <source>
        <dbReference type="Proteomes" id="UP000285839"/>
    </source>
</evidence>
<dbReference type="SUPFAM" id="SSF53271">
    <property type="entry name" value="PRTase-like"/>
    <property type="match status" value="1"/>
</dbReference>
<dbReference type="InterPro" id="IPR029057">
    <property type="entry name" value="PRTase-like"/>
</dbReference>
<dbReference type="Gene3D" id="3.40.50.2020">
    <property type="match status" value="1"/>
</dbReference>
<organism evidence="1 3">
    <name type="scientific">Blautia obeum</name>
    <dbReference type="NCBI Taxonomy" id="40520"/>
    <lineage>
        <taxon>Bacteria</taxon>
        <taxon>Bacillati</taxon>
        <taxon>Bacillota</taxon>
        <taxon>Clostridia</taxon>
        <taxon>Lachnospirales</taxon>
        <taxon>Lachnospiraceae</taxon>
        <taxon>Blautia</taxon>
    </lineage>
</organism>
<proteinExistence type="predicted"/>
<accession>A0A3E5A5W4</accession>
<sequence length="287" mass="33893">MKYQFERTRSDFWITVYENDDAYSISTNDKYVDIINYFFPILEKNSPKKWRKSENYANMSNLWLPEGCYDQNIMTEFINWSDEVTNNVLWLSLNKNIKEYFDDELDYCIASDFNIVYGEGRTEIGEAEYQLKYNIEDLNVTERNQYANIIMSKMLDNCKYIPFNNRLNWCVSPMPATECGKTKLAWRMAEEISKQLRLSFIEPILSCDKPQMKQLSTKEKIGTWEKIYYNDGVILDNQVRGKNVIVVDDLYQSGTTMWEYAKFLKTLGARFVFGIVCVKSLRDSDNT</sequence>
<comment type="caution">
    <text evidence="1">The sequence shown here is derived from an EMBL/GenBank/DDBJ whole genome shotgun (WGS) entry which is preliminary data.</text>
</comment>
<gene>
    <name evidence="2" type="ORF">DWY46_14265</name>
    <name evidence="1" type="ORF">DXB81_10525</name>
</gene>
<dbReference type="InterPro" id="IPR000836">
    <property type="entry name" value="PRTase_dom"/>
</dbReference>
<protein>
    <submittedName>
        <fullName evidence="1">Uncharacterized protein</fullName>
    </submittedName>
</protein>
<dbReference type="EMBL" id="QRUH01000012">
    <property type="protein sequence ID" value="RGR47039.1"/>
    <property type="molecule type" value="Genomic_DNA"/>
</dbReference>
<dbReference type="EMBL" id="QSUB01000004">
    <property type="protein sequence ID" value="RGN04374.1"/>
    <property type="molecule type" value="Genomic_DNA"/>
</dbReference>
<name>A0A3E5A5W4_9FIRM</name>
<dbReference type="CDD" id="cd06223">
    <property type="entry name" value="PRTases_typeI"/>
    <property type="match status" value="1"/>
</dbReference>
<dbReference type="AlphaFoldDB" id="A0A3E5A5W4"/>
<dbReference type="Proteomes" id="UP000285839">
    <property type="component" value="Unassembled WGS sequence"/>
</dbReference>
<evidence type="ECO:0000313" key="1">
    <source>
        <dbReference type="EMBL" id="RGN04374.1"/>
    </source>
</evidence>
<reference evidence="3 4" key="1">
    <citation type="submission" date="2018-08" db="EMBL/GenBank/DDBJ databases">
        <title>A genome reference for cultivated species of the human gut microbiota.</title>
        <authorList>
            <person name="Zou Y."/>
            <person name="Xue W."/>
            <person name="Luo G."/>
        </authorList>
    </citation>
    <scope>NUCLEOTIDE SEQUENCE [LARGE SCALE GENOMIC DNA]</scope>
    <source>
        <strain evidence="2 4">AF25-21</strain>
        <strain evidence="1 3">OM06-11AA</strain>
    </source>
</reference>
<evidence type="ECO:0000313" key="3">
    <source>
        <dbReference type="Proteomes" id="UP000261222"/>
    </source>
</evidence>